<keyword evidence="2" id="KW-1185">Reference proteome</keyword>
<sequence>MSYYKSLDQLNLVNTDDWDDFEILELESARTVVLFHQLNNYRLRGAVDPEAAGAEWGAFEDSWNAVITNTPTGLGFVQRPGPYLWNAIFAYLANSGYALRQGLSQEEYENGFGLLNYEQGLMNVAFRRPPSVPNSISLPPWLQSWRGGR</sequence>
<name>A0A8H3FGD4_9LECA</name>
<protein>
    <submittedName>
        <fullName evidence="1">Uncharacterized protein</fullName>
    </submittedName>
</protein>
<evidence type="ECO:0000313" key="2">
    <source>
        <dbReference type="Proteomes" id="UP000664534"/>
    </source>
</evidence>
<organism evidence="1 2">
    <name type="scientific">Imshaugia aleurites</name>
    <dbReference type="NCBI Taxonomy" id="172621"/>
    <lineage>
        <taxon>Eukaryota</taxon>
        <taxon>Fungi</taxon>
        <taxon>Dikarya</taxon>
        <taxon>Ascomycota</taxon>
        <taxon>Pezizomycotina</taxon>
        <taxon>Lecanoromycetes</taxon>
        <taxon>OSLEUM clade</taxon>
        <taxon>Lecanoromycetidae</taxon>
        <taxon>Lecanorales</taxon>
        <taxon>Lecanorineae</taxon>
        <taxon>Parmeliaceae</taxon>
        <taxon>Imshaugia</taxon>
    </lineage>
</organism>
<accession>A0A8H3FGD4</accession>
<proteinExistence type="predicted"/>
<evidence type="ECO:0000313" key="1">
    <source>
        <dbReference type="EMBL" id="CAF9925451.1"/>
    </source>
</evidence>
<reference evidence="1" key="1">
    <citation type="submission" date="2021-03" db="EMBL/GenBank/DDBJ databases">
        <authorList>
            <person name="Tagirdzhanova G."/>
        </authorList>
    </citation>
    <scope>NUCLEOTIDE SEQUENCE</scope>
</reference>
<dbReference type="AlphaFoldDB" id="A0A8H3FGD4"/>
<dbReference type="EMBL" id="CAJPDT010000039">
    <property type="protein sequence ID" value="CAF9925451.1"/>
    <property type="molecule type" value="Genomic_DNA"/>
</dbReference>
<comment type="caution">
    <text evidence="1">The sequence shown here is derived from an EMBL/GenBank/DDBJ whole genome shotgun (WGS) entry which is preliminary data.</text>
</comment>
<gene>
    <name evidence="1" type="ORF">IMSHALPRED_006477</name>
</gene>
<dbReference type="Proteomes" id="UP000664534">
    <property type="component" value="Unassembled WGS sequence"/>
</dbReference>